<reference evidence="1 2" key="1">
    <citation type="submission" date="2019-06" db="EMBL/GenBank/DDBJ databases">
        <title>Sequencing the genomes of 1000 actinobacteria strains.</title>
        <authorList>
            <person name="Klenk H.-P."/>
        </authorList>
    </citation>
    <scope>NUCLEOTIDE SEQUENCE [LARGE SCALE GENOMIC DNA]</scope>
    <source>
        <strain evidence="1 2">DSM 45928</strain>
    </source>
</reference>
<dbReference type="OrthoDB" id="3180855at2"/>
<dbReference type="PANTHER" id="PTHR10000">
    <property type="entry name" value="PHOSPHOSERINE PHOSPHATASE"/>
    <property type="match status" value="1"/>
</dbReference>
<comment type="caution">
    <text evidence="1">The sequence shown here is derived from an EMBL/GenBank/DDBJ whole genome shotgun (WGS) entry which is preliminary data.</text>
</comment>
<dbReference type="Pfam" id="PF08282">
    <property type="entry name" value="Hydrolase_3"/>
    <property type="match status" value="1"/>
</dbReference>
<dbReference type="Gene3D" id="3.30.1240.10">
    <property type="match status" value="1"/>
</dbReference>
<dbReference type="EMBL" id="VFOW01000001">
    <property type="protein sequence ID" value="TQL76025.1"/>
    <property type="molecule type" value="Genomic_DNA"/>
</dbReference>
<evidence type="ECO:0008006" key="3">
    <source>
        <dbReference type="Google" id="ProtNLM"/>
    </source>
</evidence>
<evidence type="ECO:0000313" key="2">
    <source>
        <dbReference type="Proteomes" id="UP000317043"/>
    </source>
</evidence>
<organism evidence="1 2">
    <name type="scientific">Stackebrandtia endophytica</name>
    <dbReference type="NCBI Taxonomy" id="1496996"/>
    <lineage>
        <taxon>Bacteria</taxon>
        <taxon>Bacillati</taxon>
        <taxon>Actinomycetota</taxon>
        <taxon>Actinomycetes</taxon>
        <taxon>Glycomycetales</taxon>
        <taxon>Glycomycetaceae</taxon>
        <taxon>Stackebrandtia</taxon>
    </lineage>
</organism>
<name>A0A543AU24_9ACTN</name>
<dbReference type="GO" id="GO:0016791">
    <property type="term" value="F:phosphatase activity"/>
    <property type="evidence" value="ECO:0007669"/>
    <property type="project" value="TreeGrafter"/>
</dbReference>
<proteinExistence type="predicted"/>
<dbReference type="InterPro" id="IPR023214">
    <property type="entry name" value="HAD_sf"/>
</dbReference>
<dbReference type="AlphaFoldDB" id="A0A543AU24"/>
<dbReference type="InterPro" id="IPR036412">
    <property type="entry name" value="HAD-like_sf"/>
</dbReference>
<dbReference type="SUPFAM" id="SSF56784">
    <property type="entry name" value="HAD-like"/>
    <property type="match status" value="1"/>
</dbReference>
<sequence length="268" mass="28284">MSLPHVIATDLDGTLYGPTGEVSERNRRALSDAVAAGVRVVILTARPPRTTALIDDGLDYAAISCGNGAYTLIPGEEPLVHAIDRATSAELVGKLRGCLPKAAFGVETGTDFYRDAGYQVKPWWPQDWATTPFEDADTLVSEISPVVKLLAQSADMELPLMYEAAIDVVGSLAEVTYSGATGNLELSASGVSKGNTLAMLCRRWGVAPDDVVVFGDMPNDHSALTWAGTGYAMSNGHPDLFDPAIGLQVAPPADEDGVGQVVERLLRG</sequence>
<dbReference type="RefSeq" id="WP_142036806.1">
    <property type="nucleotide sequence ID" value="NZ_JBHTGS010000001.1"/>
</dbReference>
<dbReference type="Gene3D" id="3.40.50.1000">
    <property type="entry name" value="HAD superfamily/HAD-like"/>
    <property type="match status" value="1"/>
</dbReference>
<dbReference type="Proteomes" id="UP000317043">
    <property type="component" value="Unassembled WGS sequence"/>
</dbReference>
<keyword evidence="2" id="KW-1185">Reference proteome</keyword>
<dbReference type="GO" id="GO:0005829">
    <property type="term" value="C:cytosol"/>
    <property type="evidence" value="ECO:0007669"/>
    <property type="project" value="TreeGrafter"/>
</dbReference>
<dbReference type="FunCoup" id="A0A543AU24">
    <property type="interactions" value="1"/>
</dbReference>
<dbReference type="InParanoid" id="A0A543AU24"/>
<dbReference type="PANTHER" id="PTHR10000:SF8">
    <property type="entry name" value="HAD SUPERFAMILY HYDROLASE-LIKE, TYPE 3"/>
    <property type="match status" value="1"/>
</dbReference>
<dbReference type="GO" id="GO:0000287">
    <property type="term" value="F:magnesium ion binding"/>
    <property type="evidence" value="ECO:0007669"/>
    <property type="project" value="TreeGrafter"/>
</dbReference>
<protein>
    <recommendedName>
        <fullName evidence="3">HAD superfamily hydrolase (TIGR01484 family)</fullName>
    </recommendedName>
</protein>
<gene>
    <name evidence="1" type="ORF">FB566_1545</name>
</gene>
<evidence type="ECO:0000313" key="1">
    <source>
        <dbReference type="EMBL" id="TQL76025.1"/>
    </source>
</evidence>
<accession>A0A543AU24</accession>